<sequence length="95" mass="11586">MEILSCVPHTQRIKKYEVRRNMFISPCIQNKTGTKIKKPLQVQIQFYITIIIRQVRKEKRIWDRSLVYCKDWQIIQQSLEAISLLCWKFLLKYQV</sequence>
<dbReference type="EnsemblMetazoa" id="RPRC017686-RA">
    <property type="protein sequence ID" value="RPRC017686-PA"/>
    <property type="gene ID" value="RPRC017686"/>
</dbReference>
<evidence type="ECO:0000313" key="1">
    <source>
        <dbReference type="EnsemblMetazoa" id="RPRC017686-PA"/>
    </source>
</evidence>
<proteinExistence type="predicted"/>
<evidence type="ECO:0000313" key="2">
    <source>
        <dbReference type="Proteomes" id="UP000015103"/>
    </source>
</evidence>
<organism evidence="1 2">
    <name type="scientific">Rhodnius prolixus</name>
    <name type="common">Triatomid bug</name>
    <dbReference type="NCBI Taxonomy" id="13249"/>
    <lineage>
        <taxon>Eukaryota</taxon>
        <taxon>Metazoa</taxon>
        <taxon>Ecdysozoa</taxon>
        <taxon>Arthropoda</taxon>
        <taxon>Hexapoda</taxon>
        <taxon>Insecta</taxon>
        <taxon>Pterygota</taxon>
        <taxon>Neoptera</taxon>
        <taxon>Paraneoptera</taxon>
        <taxon>Hemiptera</taxon>
        <taxon>Heteroptera</taxon>
        <taxon>Panheteroptera</taxon>
        <taxon>Cimicomorpha</taxon>
        <taxon>Reduviidae</taxon>
        <taxon>Triatominae</taxon>
        <taxon>Rhodnius</taxon>
    </lineage>
</organism>
<dbReference type="Proteomes" id="UP000015103">
    <property type="component" value="Unassembled WGS sequence"/>
</dbReference>
<dbReference type="EMBL" id="ACPB03000379">
    <property type="status" value="NOT_ANNOTATED_CDS"/>
    <property type="molecule type" value="Genomic_DNA"/>
</dbReference>
<accession>A0A905R0D3</accession>
<protein>
    <submittedName>
        <fullName evidence="1">Uncharacterized protein</fullName>
    </submittedName>
</protein>
<name>A0A905R0D3_RHOPR</name>
<keyword evidence="2" id="KW-1185">Reference proteome</keyword>
<reference evidence="1" key="1">
    <citation type="submission" date="2022-10" db="UniProtKB">
        <authorList>
            <consortium name="EnsemblMetazoa"/>
        </authorList>
    </citation>
    <scope>IDENTIFICATION</scope>
</reference>
<dbReference type="AlphaFoldDB" id="A0A905R0D3"/>